<proteinExistence type="predicted"/>
<protein>
    <submittedName>
        <fullName evidence="1">Uncharacterized protein</fullName>
    </submittedName>
</protein>
<name>A0A2T7DZ95_9POAL</name>
<evidence type="ECO:0000313" key="2">
    <source>
        <dbReference type="Proteomes" id="UP000244336"/>
    </source>
</evidence>
<gene>
    <name evidence="1" type="ORF">GQ55_4G210500</name>
</gene>
<accession>A0A2T7DZ95</accession>
<sequence>MSNDKYDSIKVVKVDCSTSCDDLVNPPMKPFKCDLCNGNGGIVESCNDELALENEFLKSKNDKLKQQVVDLMSGYKTLSNGHRLHLKQTRIGPKGQRSNIAPSVDKMVIFLLNARLHLLQNCGRTAQINPAQVH</sequence>
<evidence type="ECO:0000313" key="1">
    <source>
        <dbReference type="EMBL" id="PUZ60898.1"/>
    </source>
</evidence>
<dbReference type="EMBL" id="CM009752">
    <property type="protein sequence ID" value="PUZ60898.1"/>
    <property type="molecule type" value="Genomic_DNA"/>
</dbReference>
<organism evidence="1 2">
    <name type="scientific">Panicum hallii var. hallii</name>
    <dbReference type="NCBI Taxonomy" id="1504633"/>
    <lineage>
        <taxon>Eukaryota</taxon>
        <taxon>Viridiplantae</taxon>
        <taxon>Streptophyta</taxon>
        <taxon>Embryophyta</taxon>
        <taxon>Tracheophyta</taxon>
        <taxon>Spermatophyta</taxon>
        <taxon>Magnoliopsida</taxon>
        <taxon>Liliopsida</taxon>
        <taxon>Poales</taxon>
        <taxon>Poaceae</taxon>
        <taxon>PACMAD clade</taxon>
        <taxon>Panicoideae</taxon>
        <taxon>Panicodae</taxon>
        <taxon>Paniceae</taxon>
        <taxon>Panicinae</taxon>
        <taxon>Panicum</taxon>
        <taxon>Panicum sect. Panicum</taxon>
    </lineage>
</organism>
<dbReference type="AlphaFoldDB" id="A0A2T7DZ95"/>
<dbReference type="Proteomes" id="UP000244336">
    <property type="component" value="Chromosome 4"/>
</dbReference>
<reference evidence="1 2" key="1">
    <citation type="submission" date="2018-04" db="EMBL/GenBank/DDBJ databases">
        <title>WGS assembly of Panicum hallii var. hallii HAL2.</title>
        <authorList>
            <person name="Lovell J."/>
            <person name="Jenkins J."/>
            <person name="Lowry D."/>
            <person name="Mamidi S."/>
            <person name="Sreedasyam A."/>
            <person name="Weng X."/>
            <person name="Barry K."/>
            <person name="Bonette J."/>
            <person name="Campitelli B."/>
            <person name="Daum C."/>
            <person name="Gordon S."/>
            <person name="Gould B."/>
            <person name="Lipzen A."/>
            <person name="MacQueen A."/>
            <person name="Palacio-Mejia J."/>
            <person name="Plott C."/>
            <person name="Shakirov E."/>
            <person name="Shu S."/>
            <person name="Yoshinaga Y."/>
            <person name="Zane M."/>
            <person name="Rokhsar D."/>
            <person name="Grimwood J."/>
            <person name="Schmutz J."/>
            <person name="Juenger T."/>
        </authorList>
    </citation>
    <scope>NUCLEOTIDE SEQUENCE [LARGE SCALE GENOMIC DNA]</scope>
    <source>
        <strain evidence="2">cv. HAL2</strain>
    </source>
</reference>
<keyword evidence="2" id="KW-1185">Reference proteome</keyword>
<dbReference type="Gramene" id="PUZ60898">
    <property type="protein sequence ID" value="PUZ60898"/>
    <property type="gene ID" value="GQ55_4G210500"/>
</dbReference>
<dbReference type="OrthoDB" id="10444427at2759"/>